<sequence>LCNSDENVYILIFSVTIWCIFDTDHFNYNFPQDGTDLFKNIKWGEKYPLAFPLWFGPFLAFLNIHHPEYVKTILASTGNGLLVSQGQKWFLHRRLLTPGFHYDILKHYVTLMAESARAMLDKWEVYADQDEPFELFNHVSLMTLDSIMQCAFSCRSNCQTESGINSYIQAVYELSYLINLRSRTFPYHSDIIFYLSPHGYRFRKACKIAHEHTEEVIKQRKEALKNERELGAEQKKRNLDFLDILLCATDEDQQGLSDEDIRAEVDTFMFEGHDTTASGISWIFYALAGHPEHQEKCRAEVIFQTFYFINIAMRFFPPILFSPTIYTCALTFNLNV</sequence>
<comment type="function">
    <text evidence="2">Catalyzes the formation of aromatic C18 estrogens from C19 androgens.</text>
</comment>
<evidence type="ECO:0000313" key="5">
    <source>
        <dbReference type="Ensembl" id="ENSPKIP00000018786.1"/>
    </source>
</evidence>
<accession>A0A3B3RM35</accession>
<dbReference type="AlphaFoldDB" id="A0A3B3RM35"/>
<comment type="catalytic activity">
    <reaction evidence="4">
        <text>androst-4-ene-3,17-dione + 3 reduced [NADPH--hemoprotein reductase] + 3 O2 = estrone + formate + 3 oxidized [NADPH--hemoprotein reductase] + 4 H2O + 4 H(+)</text>
        <dbReference type="Rhea" id="RHEA:38195"/>
        <dbReference type="Rhea" id="RHEA-COMP:11964"/>
        <dbReference type="Rhea" id="RHEA-COMP:11965"/>
        <dbReference type="ChEBI" id="CHEBI:15377"/>
        <dbReference type="ChEBI" id="CHEBI:15378"/>
        <dbReference type="ChEBI" id="CHEBI:15379"/>
        <dbReference type="ChEBI" id="CHEBI:15740"/>
        <dbReference type="ChEBI" id="CHEBI:16422"/>
        <dbReference type="ChEBI" id="CHEBI:17263"/>
        <dbReference type="ChEBI" id="CHEBI:57618"/>
        <dbReference type="ChEBI" id="CHEBI:58210"/>
        <dbReference type="EC" id="1.14.14.14"/>
    </reaction>
</comment>
<evidence type="ECO:0000256" key="1">
    <source>
        <dbReference type="ARBA" id="ARBA00010617"/>
    </source>
</evidence>
<dbReference type="PANTHER" id="PTHR24291:SF201">
    <property type="entry name" value="CYTOCHROME P450, FAMILY 4, SUBFAMILY B, POLYPEPTIDE 7"/>
    <property type="match status" value="1"/>
</dbReference>
<comment type="similarity">
    <text evidence="1">Belongs to the cytochrome P450 family.</text>
</comment>
<dbReference type="InterPro" id="IPR050196">
    <property type="entry name" value="Cytochrome_P450_Monoox"/>
</dbReference>
<comment type="catalytic activity">
    <reaction evidence="3">
        <text>testosterone + 3 reduced [NADPH--hemoprotein reductase] + 3 O2 = 17beta-estradiol + formate + 3 oxidized [NADPH--hemoprotein reductase] + 4 H2O + 4 H(+)</text>
        <dbReference type="Rhea" id="RHEA:38191"/>
        <dbReference type="Rhea" id="RHEA-COMP:11964"/>
        <dbReference type="Rhea" id="RHEA-COMP:11965"/>
        <dbReference type="ChEBI" id="CHEBI:15377"/>
        <dbReference type="ChEBI" id="CHEBI:15378"/>
        <dbReference type="ChEBI" id="CHEBI:15379"/>
        <dbReference type="ChEBI" id="CHEBI:15740"/>
        <dbReference type="ChEBI" id="CHEBI:16469"/>
        <dbReference type="ChEBI" id="CHEBI:17347"/>
        <dbReference type="ChEBI" id="CHEBI:57618"/>
        <dbReference type="ChEBI" id="CHEBI:58210"/>
        <dbReference type="EC" id="1.14.14.14"/>
    </reaction>
</comment>
<dbReference type="InterPro" id="IPR036396">
    <property type="entry name" value="Cyt_P450_sf"/>
</dbReference>
<dbReference type="Gene3D" id="1.10.630.10">
    <property type="entry name" value="Cytochrome P450"/>
    <property type="match status" value="1"/>
</dbReference>
<reference evidence="5" key="2">
    <citation type="submission" date="2025-09" db="UniProtKB">
        <authorList>
            <consortium name="Ensembl"/>
        </authorList>
    </citation>
    <scope>IDENTIFICATION</scope>
</reference>
<organism evidence="5 6">
    <name type="scientific">Paramormyrops kingsleyae</name>
    <dbReference type="NCBI Taxonomy" id="1676925"/>
    <lineage>
        <taxon>Eukaryota</taxon>
        <taxon>Metazoa</taxon>
        <taxon>Chordata</taxon>
        <taxon>Craniata</taxon>
        <taxon>Vertebrata</taxon>
        <taxon>Euteleostomi</taxon>
        <taxon>Actinopterygii</taxon>
        <taxon>Neopterygii</taxon>
        <taxon>Teleostei</taxon>
        <taxon>Osteoglossocephala</taxon>
        <taxon>Osteoglossomorpha</taxon>
        <taxon>Osteoglossiformes</taxon>
        <taxon>Mormyridae</taxon>
        <taxon>Paramormyrops</taxon>
    </lineage>
</organism>
<dbReference type="InterPro" id="IPR001128">
    <property type="entry name" value="Cyt_P450"/>
</dbReference>
<name>A0A3B3RM35_9TELE</name>
<dbReference type="Pfam" id="PF00067">
    <property type="entry name" value="p450"/>
    <property type="match status" value="1"/>
</dbReference>
<evidence type="ECO:0000313" key="6">
    <source>
        <dbReference type="Proteomes" id="UP000261540"/>
    </source>
</evidence>
<protein>
    <submittedName>
        <fullName evidence="5">Cytochrome P450, family 4, subfamily T, polypeptide 8</fullName>
    </submittedName>
</protein>
<dbReference type="STRING" id="1676925.ENSPKIP00000018786"/>
<dbReference type="SUPFAM" id="SSF48264">
    <property type="entry name" value="Cytochrome P450"/>
    <property type="match status" value="1"/>
</dbReference>
<reference evidence="5" key="1">
    <citation type="submission" date="2025-08" db="UniProtKB">
        <authorList>
            <consortium name="Ensembl"/>
        </authorList>
    </citation>
    <scope>IDENTIFICATION</scope>
</reference>
<evidence type="ECO:0000256" key="2">
    <source>
        <dbReference type="ARBA" id="ARBA00037202"/>
    </source>
</evidence>
<dbReference type="GO" id="GO:0020037">
    <property type="term" value="F:heme binding"/>
    <property type="evidence" value="ECO:0007669"/>
    <property type="project" value="InterPro"/>
</dbReference>
<dbReference type="Proteomes" id="UP000261540">
    <property type="component" value="Unplaced"/>
</dbReference>
<dbReference type="Ensembl" id="ENSPKIT00000035617.1">
    <property type="protein sequence ID" value="ENSPKIP00000018786.1"/>
    <property type="gene ID" value="ENSPKIG00000004192.1"/>
</dbReference>
<evidence type="ECO:0000256" key="4">
    <source>
        <dbReference type="ARBA" id="ARBA00048642"/>
    </source>
</evidence>
<dbReference type="GO" id="GO:0070330">
    <property type="term" value="F:aromatase activity"/>
    <property type="evidence" value="ECO:0007669"/>
    <property type="project" value="UniProtKB-EC"/>
</dbReference>
<dbReference type="GO" id="GO:0005506">
    <property type="term" value="F:iron ion binding"/>
    <property type="evidence" value="ECO:0007669"/>
    <property type="project" value="InterPro"/>
</dbReference>
<keyword evidence="6" id="KW-1185">Reference proteome</keyword>
<proteinExistence type="inferred from homology"/>
<dbReference type="PANTHER" id="PTHR24291">
    <property type="entry name" value="CYTOCHROME P450 FAMILY 4"/>
    <property type="match status" value="1"/>
</dbReference>
<evidence type="ECO:0000256" key="3">
    <source>
        <dbReference type="ARBA" id="ARBA00047938"/>
    </source>
</evidence>
<dbReference type="GeneTree" id="ENSGT00940000161527"/>